<dbReference type="Proteomes" id="UP000245934">
    <property type="component" value="Unassembled WGS sequence"/>
</dbReference>
<reference evidence="1 2" key="1">
    <citation type="submission" date="2018-05" db="EMBL/GenBank/DDBJ databases">
        <title>Draft genome of Methanospirillum stamsii Pt1.</title>
        <authorList>
            <person name="Dueholm M.S."/>
            <person name="Nielsen P.H."/>
            <person name="Bakmann L.F."/>
            <person name="Otzen D.E."/>
        </authorList>
    </citation>
    <scope>NUCLEOTIDE SEQUENCE [LARGE SCALE GENOMIC DNA]</scope>
    <source>
        <strain evidence="1 2">Pt1</strain>
    </source>
</reference>
<proteinExistence type="predicted"/>
<sequence>MTVKEYSDREQDYIRTNAGDMSWSEIANNLNKLFPEDNEGKRTRSGVVAWNAQDKNPLVRRQVMIPKDLYDQVKEIDLSEFICKGLERTVKKSKPSE</sequence>
<evidence type="ECO:0000313" key="1">
    <source>
        <dbReference type="EMBL" id="PWR74816.1"/>
    </source>
</evidence>
<organism evidence="1 2">
    <name type="scientific">Methanospirillum stamsii</name>
    <dbReference type="NCBI Taxonomy" id="1277351"/>
    <lineage>
        <taxon>Archaea</taxon>
        <taxon>Methanobacteriati</taxon>
        <taxon>Methanobacteriota</taxon>
        <taxon>Stenosarchaea group</taxon>
        <taxon>Methanomicrobia</taxon>
        <taxon>Methanomicrobiales</taxon>
        <taxon>Methanospirillaceae</taxon>
        <taxon>Methanospirillum</taxon>
    </lineage>
</organism>
<protein>
    <submittedName>
        <fullName evidence="1">Uncharacterized protein</fullName>
    </submittedName>
</protein>
<gene>
    <name evidence="1" type="ORF">DLD82_07930</name>
</gene>
<dbReference type="RefSeq" id="WP_109940579.1">
    <property type="nucleotide sequence ID" value="NZ_CP176366.1"/>
</dbReference>
<dbReference type="EMBL" id="QGMZ01000015">
    <property type="protein sequence ID" value="PWR74816.1"/>
    <property type="molecule type" value="Genomic_DNA"/>
</dbReference>
<dbReference type="AlphaFoldDB" id="A0A2V2NB15"/>
<dbReference type="GeneID" id="97610573"/>
<comment type="caution">
    <text evidence="1">The sequence shown here is derived from an EMBL/GenBank/DDBJ whole genome shotgun (WGS) entry which is preliminary data.</text>
</comment>
<name>A0A2V2NB15_9EURY</name>
<evidence type="ECO:0000313" key="2">
    <source>
        <dbReference type="Proteomes" id="UP000245934"/>
    </source>
</evidence>
<accession>A0A2V2NB15</accession>
<keyword evidence="2" id="KW-1185">Reference proteome</keyword>